<protein>
    <submittedName>
        <fullName evidence="1">Uncharacterized protein</fullName>
    </submittedName>
</protein>
<evidence type="ECO:0000313" key="1">
    <source>
        <dbReference type="EMBL" id="KRX27039.1"/>
    </source>
</evidence>
<dbReference type="AlphaFoldDB" id="A0A0V0SJQ3"/>
<reference evidence="1 2" key="1">
    <citation type="submission" date="2015-01" db="EMBL/GenBank/DDBJ databases">
        <title>Evolution of Trichinella species and genotypes.</title>
        <authorList>
            <person name="Korhonen P.K."/>
            <person name="Edoardo P."/>
            <person name="Giuseppe L.R."/>
            <person name="Gasser R.B."/>
        </authorList>
    </citation>
    <scope>NUCLEOTIDE SEQUENCE [LARGE SCALE GENOMIC DNA]</scope>
    <source>
        <strain evidence="1">ISS37</strain>
    </source>
</reference>
<accession>A0A0V0SJQ3</accession>
<dbReference type="EMBL" id="JYDL01000005">
    <property type="protein sequence ID" value="KRX27039.1"/>
    <property type="molecule type" value="Genomic_DNA"/>
</dbReference>
<name>A0A0V0SJQ3_9BILA</name>
<gene>
    <name evidence="1" type="ORF">T07_9440</name>
</gene>
<comment type="caution">
    <text evidence="1">The sequence shown here is derived from an EMBL/GenBank/DDBJ whole genome shotgun (WGS) entry which is preliminary data.</text>
</comment>
<evidence type="ECO:0000313" key="2">
    <source>
        <dbReference type="Proteomes" id="UP000054630"/>
    </source>
</evidence>
<sequence>MGLLVISSLAANFLRIQTGGHSDHVLAVELFGSFQRCQGQFVTQAPPIIGRMHGQQAQFHVFASGRKVTVHGRFDLFDEQIHGGHLLRIAFLTFVLVFTFEIADVVQRATDQLPSSASCKSMAEARFNGSSCKNPRQSKSYSSTECSVLAFSKMNDNDSSPKFFRSTSYSAISSRNLLGHHLPNFYKALFKLFELINHCQQWNWEQFRFQPCPFITPIREQKQAIPTWHM</sequence>
<keyword evidence="2" id="KW-1185">Reference proteome</keyword>
<dbReference type="Proteomes" id="UP000054630">
    <property type="component" value="Unassembled WGS sequence"/>
</dbReference>
<organism evidence="1 2">
    <name type="scientific">Trichinella nelsoni</name>
    <dbReference type="NCBI Taxonomy" id="6336"/>
    <lineage>
        <taxon>Eukaryota</taxon>
        <taxon>Metazoa</taxon>
        <taxon>Ecdysozoa</taxon>
        <taxon>Nematoda</taxon>
        <taxon>Enoplea</taxon>
        <taxon>Dorylaimia</taxon>
        <taxon>Trichinellida</taxon>
        <taxon>Trichinellidae</taxon>
        <taxon>Trichinella</taxon>
    </lineage>
</organism>
<proteinExistence type="predicted"/>